<dbReference type="EMBL" id="JACHMI010000001">
    <property type="protein sequence ID" value="MBB6556201.1"/>
    <property type="molecule type" value="Genomic_DNA"/>
</dbReference>
<protein>
    <submittedName>
        <fullName evidence="1">Uncharacterized protein</fullName>
    </submittedName>
</protein>
<organism evidence="1 2">
    <name type="scientific">Nonomuraea rubra</name>
    <dbReference type="NCBI Taxonomy" id="46180"/>
    <lineage>
        <taxon>Bacteria</taxon>
        <taxon>Bacillati</taxon>
        <taxon>Actinomycetota</taxon>
        <taxon>Actinomycetes</taxon>
        <taxon>Streptosporangiales</taxon>
        <taxon>Streptosporangiaceae</taxon>
        <taxon>Nonomuraea</taxon>
    </lineage>
</organism>
<dbReference type="Proteomes" id="UP000565579">
    <property type="component" value="Unassembled WGS sequence"/>
</dbReference>
<dbReference type="RefSeq" id="WP_185110678.1">
    <property type="nucleotide sequence ID" value="NZ_BAAAXY010000153.1"/>
</dbReference>
<sequence length="147" mass="16339">MLMATQANYQLRERTGLGGDGGALPFLRVEREMSLPDVLHVASMLGRSIDVMADDVYVVSYCGASPYWWLPGTHGGGMHQISSRGWCWDCLKRENAYVHHLPRDVEVAVLTCEATHDPVFRKRLAEAGQTAEEYAQMTAGNALPMDR</sequence>
<comment type="caution">
    <text evidence="1">The sequence shown here is derived from an EMBL/GenBank/DDBJ whole genome shotgun (WGS) entry which is preliminary data.</text>
</comment>
<name>A0A7X0U5R7_9ACTN</name>
<evidence type="ECO:0000313" key="1">
    <source>
        <dbReference type="EMBL" id="MBB6556201.1"/>
    </source>
</evidence>
<keyword evidence="2" id="KW-1185">Reference proteome</keyword>
<accession>A0A7X0U5R7</accession>
<reference evidence="1 2" key="1">
    <citation type="submission" date="2020-08" db="EMBL/GenBank/DDBJ databases">
        <title>Sequencing the genomes of 1000 actinobacteria strains.</title>
        <authorList>
            <person name="Klenk H.-P."/>
        </authorList>
    </citation>
    <scope>NUCLEOTIDE SEQUENCE [LARGE SCALE GENOMIC DNA]</scope>
    <source>
        <strain evidence="1 2">DSM 43768</strain>
    </source>
</reference>
<gene>
    <name evidence="1" type="ORF">HD593_010996</name>
</gene>
<dbReference type="AlphaFoldDB" id="A0A7X0U5R7"/>
<proteinExistence type="predicted"/>
<evidence type="ECO:0000313" key="2">
    <source>
        <dbReference type="Proteomes" id="UP000565579"/>
    </source>
</evidence>